<comment type="caution">
    <text evidence="2">The sequence shown here is derived from an EMBL/GenBank/DDBJ whole genome shotgun (WGS) entry which is preliminary data.</text>
</comment>
<dbReference type="InterPro" id="IPR013610">
    <property type="entry name" value="ArdC_N"/>
</dbReference>
<dbReference type="GO" id="GO:0003697">
    <property type="term" value="F:single-stranded DNA binding"/>
    <property type="evidence" value="ECO:0007669"/>
    <property type="project" value="InterPro"/>
</dbReference>
<name>A0A7Y0L7F8_9FIRM</name>
<dbReference type="RefSeq" id="WP_169102409.1">
    <property type="nucleotide sequence ID" value="NZ_JABBVZ010000103.1"/>
</dbReference>
<organism evidence="2 3">
    <name type="scientific">Sulfobacillus harzensis</name>
    <dbReference type="NCBI Taxonomy" id="2729629"/>
    <lineage>
        <taxon>Bacteria</taxon>
        <taxon>Bacillati</taxon>
        <taxon>Bacillota</taxon>
        <taxon>Clostridia</taxon>
        <taxon>Eubacteriales</taxon>
        <taxon>Clostridiales Family XVII. Incertae Sedis</taxon>
        <taxon>Sulfobacillus</taxon>
    </lineage>
</organism>
<evidence type="ECO:0000313" key="2">
    <source>
        <dbReference type="EMBL" id="NMP24352.1"/>
    </source>
</evidence>
<sequence length="296" mass="31865">MNSSEAQSVVNQGIQQMLEDPDQWRQWATTMAKFHHYSPGNVLLIMSQKPDATRVAGYHAWQDLGRHVQRGEHGITILAPVMRRREEEAATAEPEKPAPPALVGFRAATVFDVSQTAGRDLPVPEPKLLDGAALAELFGSLTAVVGAPILMAESNTMGGANGVWSPANQTITVAADRAPDQQVKTLLHEWAHAVGVPDVAAAVDRHRGAEEITAETTAYVLAQRLGMDTSQYSIPYVGHWAAGDPAKVLALTQAVSQRVQTMSTTLEQAAQHDPALARALGMPEPQQAEADYEMEA</sequence>
<gene>
    <name evidence="2" type="ORF">HIJ39_18640</name>
</gene>
<proteinExistence type="predicted"/>
<accession>A0A7Y0L7F8</accession>
<evidence type="ECO:0000259" key="1">
    <source>
        <dbReference type="Pfam" id="PF08401"/>
    </source>
</evidence>
<feature type="domain" description="N-terminal" evidence="1">
    <location>
        <begin position="7"/>
        <end position="111"/>
    </location>
</feature>
<evidence type="ECO:0000313" key="3">
    <source>
        <dbReference type="Proteomes" id="UP000533476"/>
    </source>
</evidence>
<dbReference type="AlphaFoldDB" id="A0A7Y0L7F8"/>
<reference evidence="2 3" key="1">
    <citation type="submission" date="2020-04" db="EMBL/GenBank/DDBJ databases">
        <authorList>
            <person name="Zhang R."/>
            <person name="Schippers A."/>
        </authorList>
    </citation>
    <scope>NUCLEOTIDE SEQUENCE [LARGE SCALE GENOMIC DNA]</scope>
    <source>
        <strain evidence="2 3">DSM 109850</strain>
    </source>
</reference>
<protein>
    <recommendedName>
        <fullName evidence="1">N-terminal domain-containing protein</fullName>
    </recommendedName>
</protein>
<dbReference type="Proteomes" id="UP000533476">
    <property type="component" value="Unassembled WGS sequence"/>
</dbReference>
<dbReference type="Pfam" id="PF08401">
    <property type="entry name" value="ArdcN"/>
    <property type="match status" value="1"/>
</dbReference>
<keyword evidence="3" id="KW-1185">Reference proteome</keyword>
<dbReference type="EMBL" id="JABBVZ010000103">
    <property type="protein sequence ID" value="NMP24352.1"/>
    <property type="molecule type" value="Genomic_DNA"/>
</dbReference>